<dbReference type="InParanoid" id="A0A6J1WUN3"/>
<dbReference type="AlphaFoldDB" id="A0A6J1WUN3"/>
<protein>
    <submittedName>
        <fullName evidence="3">Uncharacterized protein LOC113516127</fullName>
    </submittedName>
</protein>
<feature type="transmembrane region" description="Helical" evidence="1">
    <location>
        <begin position="30"/>
        <end position="54"/>
    </location>
</feature>
<keyword evidence="1" id="KW-0812">Transmembrane</keyword>
<gene>
    <name evidence="3" type="primary">LOC113516127</name>
</gene>
<dbReference type="Proteomes" id="UP001652740">
    <property type="component" value="Unplaced"/>
</dbReference>
<dbReference type="KEGG" id="gmw:113516127"/>
<evidence type="ECO:0000313" key="2">
    <source>
        <dbReference type="Proteomes" id="UP001652740"/>
    </source>
</evidence>
<keyword evidence="1" id="KW-1133">Transmembrane helix</keyword>
<proteinExistence type="predicted"/>
<evidence type="ECO:0000313" key="3">
    <source>
        <dbReference type="RefSeq" id="XP_026756299.1"/>
    </source>
</evidence>
<name>A0A6J1WUN3_GALME</name>
<keyword evidence="1" id="KW-0472">Membrane</keyword>
<dbReference type="OrthoDB" id="7448217at2759"/>
<accession>A0A6J1WUN3</accession>
<organism evidence="2 3">
    <name type="scientific">Galleria mellonella</name>
    <name type="common">Greater wax moth</name>
    <dbReference type="NCBI Taxonomy" id="7137"/>
    <lineage>
        <taxon>Eukaryota</taxon>
        <taxon>Metazoa</taxon>
        <taxon>Ecdysozoa</taxon>
        <taxon>Arthropoda</taxon>
        <taxon>Hexapoda</taxon>
        <taxon>Insecta</taxon>
        <taxon>Pterygota</taxon>
        <taxon>Neoptera</taxon>
        <taxon>Endopterygota</taxon>
        <taxon>Lepidoptera</taxon>
        <taxon>Glossata</taxon>
        <taxon>Ditrysia</taxon>
        <taxon>Pyraloidea</taxon>
        <taxon>Pyralidae</taxon>
        <taxon>Galleriinae</taxon>
        <taxon>Galleria</taxon>
    </lineage>
</organism>
<sequence>MYKRYNCIYYENEVQRLKEERQHGVLLPTYSVYLLAFTIVILFVLVIVISYLLYKKSNVRYNIMKEPESSKDTRNYTTQTSNDSTNYNHLLQTQNNNNQSIHLKELTNSSENQETELPKNFRETYSKISKQLKIHPMAPPKQNMILKEQLLKICENELTKSQNNGNTTSLKDLHMLLNENNTTRGNDEEKSASTPQLDEYYDVLPNIRPVTAMRSSTALDIPVYDCLPNHSQNLIITDEDTNYTYLMEKQNTEIRESSPEPDYINASFKFQKCNK</sequence>
<evidence type="ECO:0000256" key="1">
    <source>
        <dbReference type="SAM" id="Phobius"/>
    </source>
</evidence>
<reference evidence="3" key="1">
    <citation type="submission" date="2025-08" db="UniProtKB">
        <authorList>
            <consortium name="RefSeq"/>
        </authorList>
    </citation>
    <scope>IDENTIFICATION</scope>
    <source>
        <tissue evidence="3">Whole larvae</tissue>
    </source>
</reference>
<dbReference type="GeneID" id="113516127"/>
<keyword evidence="2" id="KW-1185">Reference proteome</keyword>
<dbReference type="RefSeq" id="XP_026756299.1">
    <property type="nucleotide sequence ID" value="XM_026900498.3"/>
</dbReference>